<keyword evidence="3" id="KW-1185">Reference proteome</keyword>
<dbReference type="SMART" id="SM00256">
    <property type="entry name" value="FBOX"/>
    <property type="match status" value="1"/>
</dbReference>
<dbReference type="Proteomes" id="UP000050761">
    <property type="component" value="Unassembled WGS sequence"/>
</dbReference>
<dbReference type="SUPFAM" id="SSF81383">
    <property type="entry name" value="F-box domain"/>
    <property type="match status" value="1"/>
</dbReference>
<dbReference type="InterPro" id="IPR036047">
    <property type="entry name" value="F-box-like_dom_sf"/>
</dbReference>
<dbReference type="CDD" id="cd09917">
    <property type="entry name" value="F-box_SF"/>
    <property type="match status" value="1"/>
</dbReference>
<protein>
    <submittedName>
        <fullName evidence="4">F-box domain-containing protein</fullName>
    </submittedName>
</protein>
<dbReference type="OrthoDB" id="5818642at2759"/>
<dbReference type="Pfam" id="PF00646">
    <property type="entry name" value="F-box"/>
    <property type="match status" value="1"/>
</dbReference>
<proteinExistence type="predicted"/>
<dbReference type="WBParaSite" id="HPBE_0000977501-mRNA-1">
    <property type="protein sequence ID" value="HPBE_0000977501-mRNA-1"/>
    <property type="gene ID" value="HPBE_0000977501"/>
</dbReference>
<dbReference type="InterPro" id="IPR001810">
    <property type="entry name" value="F-box_dom"/>
</dbReference>
<evidence type="ECO:0000313" key="2">
    <source>
        <dbReference type="EMBL" id="VDO82210.1"/>
    </source>
</evidence>
<evidence type="ECO:0000313" key="3">
    <source>
        <dbReference type="Proteomes" id="UP000050761"/>
    </source>
</evidence>
<sequence>MSSDSDEALSRGSQGQMLFPDKIFLKIIGQLSWRDINSCRLTCTRLYNLVSRNQNSLPRRRVHLVRIVFTVLTKQFVQDLFDGVVSGSITVKHFDLRQCRGPDDVLMAYVQRDFKFFLR</sequence>
<feature type="domain" description="F-box" evidence="1">
    <location>
        <begin position="19"/>
        <end position="59"/>
    </location>
</feature>
<reference evidence="2 3" key="1">
    <citation type="submission" date="2018-11" db="EMBL/GenBank/DDBJ databases">
        <authorList>
            <consortium name="Pathogen Informatics"/>
        </authorList>
    </citation>
    <scope>NUCLEOTIDE SEQUENCE [LARGE SCALE GENOMIC DNA]</scope>
</reference>
<reference evidence="4" key="2">
    <citation type="submission" date="2019-09" db="UniProtKB">
        <authorList>
            <consortium name="WormBaseParasite"/>
        </authorList>
    </citation>
    <scope>IDENTIFICATION</scope>
</reference>
<evidence type="ECO:0000313" key="4">
    <source>
        <dbReference type="WBParaSite" id="HPBE_0000977501-mRNA-1"/>
    </source>
</evidence>
<name>A0A3P7Y3N6_HELPZ</name>
<dbReference type="AlphaFoldDB" id="A0A3P7Y3N6"/>
<dbReference type="EMBL" id="UZAH01026544">
    <property type="protein sequence ID" value="VDO82210.1"/>
    <property type="molecule type" value="Genomic_DNA"/>
</dbReference>
<evidence type="ECO:0000259" key="1">
    <source>
        <dbReference type="SMART" id="SM00256"/>
    </source>
</evidence>
<accession>A0A3P7Y3N6</accession>
<organism evidence="2">
    <name type="scientific">Heligmosomoides polygyrus</name>
    <name type="common">Parasitic roundworm</name>
    <dbReference type="NCBI Taxonomy" id="6339"/>
    <lineage>
        <taxon>Eukaryota</taxon>
        <taxon>Metazoa</taxon>
        <taxon>Ecdysozoa</taxon>
        <taxon>Nematoda</taxon>
        <taxon>Chromadorea</taxon>
        <taxon>Rhabditida</taxon>
        <taxon>Rhabditina</taxon>
        <taxon>Rhabditomorpha</taxon>
        <taxon>Strongyloidea</taxon>
        <taxon>Heligmosomidae</taxon>
        <taxon>Heligmosomoides</taxon>
    </lineage>
</organism>
<gene>
    <name evidence="2" type="ORF">HPBE_LOCUS9776</name>
</gene>